<evidence type="ECO:0000313" key="4">
    <source>
        <dbReference type="Proteomes" id="UP000179807"/>
    </source>
</evidence>
<feature type="compositionally biased region" description="Basic and acidic residues" evidence="1">
    <location>
        <begin position="337"/>
        <end position="351"/>
    </location>
</feature>
<dbReference type="AlphaFoldDB" id="A0A1J4K776"/>
<dbReference type="PANTHER" id="PTHR21539:SF0">
    <property type="entry name" value="SAGA-ASSOCIATED FACTOR 29"/>
    <property type="match status" value="1"/>
</dbReference>
<feature type="region of interest" description="Disordered" evidence="1">
    <location>
        <begin position="138"/>
        <end position="351"/>
    </location>
</feature>
<dbReference type="RefSeq" id="XP_068360457.1">
    <property type="nucleotide sequence ID" value="XM_068503837.1"/>
</dbReference>
<feature type="compositionally biased region" description="Polar residues" evidence="1">
    <location>
        <begin position="160"/>
        <end position="182"/>
    </location>
</feature>
<feature type="compositionally biased region" description="Basic and acidic residues" evidence="1">
    <location>
        <begin position="301"/>
        <end position="316"/>
    </location>
</feature>
<dbReference type="PANTHER" id="PTHR21539">
    <property type="entry name" value="SAGA-ASSOCIATED FACTOR 29"/>
    <property type="match status" value="1"/>
</dbReference>
<feature type="compositionally biased region" description="Polar residues" evidence="1">
    <location>
        <begin position="216"/>
        <end position="242"/>
    </location>
</feature>
<feature type="domain" description="SGF29 C-terminal" evidence="2">
    <location>
        <begin position="1"/>
        <end position="137"/>
    </location>
</feature>
<reference evidence="3" key="1">
    <citation type="submission" date="2016-10" db="EMBL/GenBank/DDBJ databases">
        <authorList>
            <person name="Benchimol M."/>
            <person name="Almeida L.G."/>
            <person name="Vasconcelos A.T."/>
            <person name="Perreira-Neves A."/>
            <person name="Rosa I.A."/>
            <person name="Tasca T."/>
            <person name="Bogo M.R."/>
            <person name="de Souza W."/>
        </authorList>
    </citation>
    <scope>NUCLEOTIDE SEQUENCE [LARGE SCALE GENOMIC DNA]</scope>
    <source>
        <strain evidence="3">K</strain>
    </source>
</reference>
<dbReference type="PROSITE" id="PS51518">
    <property type="entry name" value="SGF29_C"/>
    <property type="match status" value="1"/>
</dbReference>
<dbReference type="GeneID" id="94838541"/>
<dbReference type="EMBL" id="MLAK01000701">
    <property type="protein sequence ID" value="OHT07321.1"/>
    <property type="molecule type" value="Genomic_DNA"/>
</dbReference>
<proteinExistence type="predicted"/>
<dbReference type="VEuPathDB" id="TrichDB:TRFO_24591"/>
<feature type="compositionally biased region" description="Basic and acidic residues" evidence="1">
    <location>
        <begin position="146"/>
        <end position="159"/>
    </location>
</feature>
<accession>A0A1J4K776</accession>
<dbReference type="Pfam" id="PF07039">
    <property type="entry name" value="SGF29_Tudor"/>
    <property type="match status" value="1"/>
</dbReference>
<name>A0A1J4K776_9EUKA</name>
<feature type="compositionally biased region" description="Low complexity" evidence="1">
    <location>
        <begin position="272"/>
        <end position="300"/>
    </location>
</feature>
<dbReference type="InterPro" id="IPR010750">
    <property type="entry name" value="SGF29_tudor-like_dom"/>
</dbReference>
<evidence type="ECO:0000313" key="3">
    <source>
        <dbReference type="EMBL" id="OHT07321.1"/>
    </source>
</evidence>
<dbReference type="GO" id="GO:0000124">
    <property type="term" value="C:SAGA complex"/>
    <property type="evidence" value="ECO:0007669"/>
    <property type="project" value="InterPro"/>
</dbReference>
<gene>
    <name evidence="3" type="ORF">TRFO_24591</name>
</gene>
<keyword evidence="4" id="KW-1185">Reference proteome</keyword>
<comment type="caution">
    <text evidence="3">The sequence shown here is derived from an EMBL/GenBank/DDBJ whole genome shotgun (WGS) entry which is preliminary data.</text>
</comment>
<dbReference type="OrthoDB" id="10248436at2759"/>
<protein>
    <recommendedName>
        <fullName evidence="2">SGF29 C-terminal domain-containing protein</fullName>
    </recommendedName>
</protein>
<dbReference type="Proteomes" id="UP000179807">
    <property type="component" value="Unassembled WGS sequence"/>
</dbReference>
<evidence type="ECO:0000256" key="1">
    <source>
        <dbReference type="SAM" id="MobiDB-lite"/>
    </source>
</evidence>
<evidence type="ECO:0000259" key="2">
    <source>
        <dbReference type="PROSITE" id="PS51518"/>
    </source>
</evidence>
<sequence length="464" mass="51569">MTNKLRNGSNCAACVLYPETESHSWILTKVEKKLPGNRYLVRDEFADDPRYETYTVESNHITPFPSSSQEEYRIGETVLALWRDEETNEWSTMFYSAEVQDANASDPKSITLLYSGTSLPIEVEKNKIARLPNNFTFVDADDEPDDGKHEKVVSDEHQNSENVNQSQTEEKLSSNQPNQASLKGTATTTATTTAISTAATTAGTSNESSDDESRQEQQFAAPTTPANESTVTSKESTAQPGSPVQEGHASTDKTDSSQISVSNDENAQNQPSQKIQTQETNQQQQLPTSQSNDQIQQQQLSHEEEMKSSHLSDKLSESPTHNASKPAVSSTATTRRSARERESRSRDIPSTPEDRRIYFMFHKPEVAERPKLEYLTNEDFTRLAGPRQDPVRMKTIEGTPLLDSLEDPELFNQECLLHVTGSGEISISDIESGDRKSGIVAGQVPCGRLSKILNEWTRGTLDNM</sequence>
<organism evidence="3 4">
    <name type="scientific">Tritrichomonas foetus</name>
    <dbReference type="NCBI Taxonomy" id="1144522"/>
    <lineage>
        <taxon>Eukaryota</taxon>
        <taxon>Metamonada</taxon>
        <taxon>Parabasalia</taxon>
        <taxon>Tritrichomonadida</taxon>
        <taxon>Tritrichomonadidae</taxon>
        <taxon>Tritrichomonas</taxon>
    </lineage>
</organism>
<feature type="compositionally biased region" description="Polar residues" evidence="1">
    <location>
        <begin position="256"/>
        <end position="271"/>
    </location>
</feature>
<dbReference type="InterPro" id="IPR037802">
    <property type="entry name" value="SGF29"/>
</dbReference>
<feature type="compositionally biased region" description="Low complexity" evidence="1">
    <location>
        <begin position="184"/>
        <end position="205"/>
    </location>
</feature>